<organism evidence="7 8">
    <name type="scientific">Agreia bicolorata</name>
    <dbReference type="NCBI Taxonomy" id="110935"/>
    <lineage>
        <taxon>Bacteria</taxon>
        <taxon>Bacillati</taxon>
        <taxon>Actinomycetota</taxon>
        <taxon>Actinomycetes</taxon>
        <taxon>Micrococcales</taxon>
        <taxon>Microbacteriaceae</taxon>
        <taxon>Agreia</taxon>
    </lineage>
</organism>
<feature type="region of interest" description="Disordered" evidence="4">
    <location>
        <begin position="439"/>
        <end position="467"/>
    </location>
</feature>
<feature type="binding site" evidence="3">
    <location>
        <begin position="210"/>
        <end position="217"/>
    </location>
    <ligand>
        <name>ATP</name>
        <dbReference type="ChEBI" id="CHEBI:30616"/>
    </ligand>
</feature>
<gene>
    <name evidence="7" type="ORF">SAMN06295879_0240</name>
</gene>
<dbReference type="InterPro" id="IPR027417">
    <property type="entry name" value="P-loop_NTPase"/>
</dbReference>
<name>A0A1T4WTS0_9MICO</name>
<dbReference type="EMBL" id="FUYG01000001">
    <property type="protein sequence ID" value="SKA80770.1"/>
    <property type="molecule type" value="Genomic_DNA"/>
</dbReference>
<feature type="transmembrane region" description="Helical" evidence="5">
    <location>
        <begin position="21"/>
        <end position="38"/>
    </location>
</feature>
<keyword evidence="1 3" id="KW-0547">Nucleotide-binding</keyword>
<evidence type="ECO:0000256" key="2">
    <source>
        <dbReference type="ARBA" id="ARBA00022840"/>
    </source>
</evidence>
<evidence type="ECO:0000313" key="7">
    <source>
        <dbReference type="EMBL" id="SKA80770.1"/>
    </source>
</evidence>
<keyword evidence="2 3" id="KW-0067">ATP-binding</keyword>
<reference evidence="8" key="1">
    <citation type="submission" date="2017-02" db="EMBL/GenBank/DDBJ databases">
        <authorList>
            <person name="Varghese N."/>
            <person name="Submissions S."/>
        </authorList>
    </citation>
    <scope>NUCLEOTIDE SEQUENCE [LARGE SCALE GENOMIC DNA]</scope>
    <source>
        <strain evidence="8">VKM Ac-2052</strain>
    </source>
</reference>
<keyword evidence="5" id="KW-0812">Transmembrane</keyword>
<keyword evidence="5" id="KW-0472">Membrane</keyword>
<dbReference type="PANTHER" id="PTHR22683">
    <property type="entry name" value="SPORULATION PROTEIN RELATED"/>
    <property type="match status" value="1"/>
</dbReference>
<dbReference type="GO" id="GO:0003677">
    <property type="term" value="F:DNA binding"/>
    <property type="evidence" value="ECO:0007669"/>
    <property type="project" value="InterPro"/>
</dbReference>
<sequence length="467" mass="50371">MDLRGELRWLGLEVRDTWRRFKVAIVVLVVFGLLFNQFAFAHVALLAVAVIVIAVTLWRRFGRGLTLAEHARLRWERETARAALAVWPELMLRLGLSVRGASGIVEVPTVASYGWNGASLVITTALPLGMERRSLALAAPALAESLSALAVSVSAAPGGAECLIQYLDPLATPFSTAWPESADLRAVPMGVESSGRPWSVRLGPHTLVAGSSGSGKASMIWSLLLGLAPAIRSNLVQVHGIDLKGGMELTMGRKLLTSYATDPAEAVYLLEDVVQQMKKRAGELAGKSRQHIATPESPHILVVIDELAALTAYLSNRQLQQRANVAIALLCSQGRAPGFTVFACLQDPRKETLPSRGLFTQTIGLRLRDAMETSMVLGEGMREKGALCHQIPSTLPGIAYAVPEDGGDPIRVRAGHATDELITQVADAFEAPHHIEITVPQPEVPNEAATSARPRRSRRTQKTGEEK</sequence>
<dbReference type="Gene3D" id="3.40.50.300">
    <property type="entry name" value="P-loop containing nucleotide triphosphate hydrolases"/>
    <property type="match status" value="1"/>
</dbReference>
<accession>A0A1T4WTS0</accession>
<proteinExistence type="predicted"/>
<evidence type="ECO:0000256" key="3">
    <source>
        <dbReference type="PROSITE-ProRule" id="PRU00289"/>
    </source>
</evidence>
<evidence type="ECO:0000259" key="6">
    <source>
        <dbReference type="PROSITE" id="PS50901"/>
    </source>
</evidence>
<evidence type="ECO:0000256" key="1">
    <source>
        <dbReference type="ARBA" id="ARBA00022741"/>
    </source>
</evidence>
<dbReference type="AlphaFoldDB" id="A0A1T4WTS0"/>
<dbReference type="PANTHER" id="PTHR22683:SF41">
    <property type="entry name" value="DNA TRANSLOCASE FTSK"/>
    <property type="match status" value="1"/>
</dbReference>
<evidence type="ECO:0000256" key="4">
    <source>
        <dbReference type="SAM" id="MobiDB-lite"/>
    </source>
</evidence>
<dbReference type="InterPro" id="IPR050206">
    <property type="entry name" value="FtsK/SpoIIIE/SftA"/>
</dbReference>
<protein>
    <submittedName>
        <fullName evidence="7">DNA segregation ATPase FtsK/SpoIIIE, S-DNA-T family</fullName>
    </submittedName>
</protein>
<keyword evidence="5" id="KW-1133">Transmembrane helix</keyword>
<evidence type="ECO:0000313" key="8">
    <source>
        <dbReference type="Proteomes" id="UP000189735"/>
    </source>
</evidence>
<dbReference type="GO" id="GO:0005524">
    <property type="term" value="F:ATP binding"/>
    <property type="evidence" value="ECO:0007669"/>
    <property type="project" value="UniProtKB-UniRule"/>
</dbReference>
<dbReference type="SUPFAM" id="SSF52540">
    <property type="entry name" value="P-loop containing nucleoside triphosphate hydrolases"/>
    <property type="match status" value="1"/>
</dbReference>
<dbReference type="Proteomes" id="UP000189735">
    <property type="component" value="Unassembled WGS sequence"/>
</dbReference>
<dbReference type="InterPro" id="IPR002543">
    <property type="entry name" value="FtsK_dom"/>
</dbReference>
<feature type="domain" description="FtsK" evidence="6">
    <location>
        <begin position="184"/>
        <end position="374"/>
    </location>
</feature>
<dbReference type="PROSITE" id="PS50901">
    <property type="entry name" value="FTSK"/>
    <property type="match status" value="1"/>
</dbReference>
<evidence type="ECO:0000256" key="5">
    <source>
        <dbReference type="SAM" id="Phobius"/>
    </source>
</evidence>
<dbReference type="Pfam" id="PF01580">
    <property type="entry name" value="FtsK_SpoIIIE"/>
    <property type="match status" value="1"/>
</dbReference>